<organism evidence="1 2">
    <name type="scientific">Candidatus Jettenia ecosi</name>
    <dbReference type="NCBI Taxonomy" id="2494326"/>
    <lineage>
        <taxon>Bacteria</taxon>
        <taxon>Pseudomonadati</taxon>
        <taxon>Planctomycetota</taxon>
        <taxon>Candidatus Brocadiia</taxon>
        <taxon>Candidatus Brocadiales</taxon>
        <taxon>Candidatus Brocadiaceae</taxon>
        <taxon>Candidatus Jettenia</taxon>
    </lineage>
</organism>
<dbReference type="EMBL" id="SULG01000107">
    <property type="protein sequence ID" value="TLD40362.1"/>
    <property type="molecule type" value="Genomic_DNA"/>
</dbReference>
<dbReference type="Proteomes" id="UP000319783">
    <property type="component" value="Unassembled WGS sequence"/>
</dbReference>
<protein>
    <submittedName>
        <fullName evidence="1">Uncharacterized protein</fullName>
    </submittedName>
</protein>
<comment type="caution">
    <text evidence="1">The sequence shown here is derived from an EMBL/GenBank/DDBJ whole genome shotgun (WGS) entry which is preliminary data.</text>
</comment>
<name>A0A533Q6Y4_9BACT</name>
<accession>A0A533Q6Y4</accession>
<proteinExistence type="predicted"/>
<gene>
    <name evidence="1" type="ORF">JETT_3366</name>
</gene>
<dbReference type="AlphaFoldDB" id="A0A533Q6Y4"/>
<evidence type="ECO:0000313" key="2">
    <source>
        <dbReference type="Proteomes" id="UP000319783"/>
    </source>
</evidence>
<sequence>MCENEHDAEQRFVKLIDESSPKDSNLAIRCRKDASFRHRVALMIDALDNFYRRINTDALQNFTSRLNQWIKHPSTSYIGFFGELHVADHLQKWGVCHQFMREVQNTSTPDIELTAMGRKVYLEVKTLQENPHAQFFKQVRNEVFKRDIGVSYIAIRKIEIKTGRLNALVDVAVRLIEETMHKDRNHQIKYKGEEGVFYIYLGFATTVSQKPTGWISSWPESRIRANNTPWAQSVLEETLRDNIDQFRSNRPTFLAWVNLDVLLSDLKLHAAQVLERFGQTEFIDVVGITIFDLYCDYSLIENRCRKYSTAEYSGLFDAIRNLSIGKILGEDQGLLLWNK</sequence>
<reference evidence="1 2" key="1">
    <citation type="submission" date="2019-04" db="EMBL/GenBank/DDBJ databases">
        <title>Genome of a novel bacterium Candidatus Jettenia ecosi reconstructed from metagenome of an anammox bioreactor.</title>
        <authorList>
            <person name="Mardanov A.V."/>
            <person name="Beletsky A.V."/>
            <person name="Ravin N.V."/>
            <person name="Botchkova E.A."/>
            <person name="Litti Y.V."/>
            <person name="Nozhevnikova A.N."/>
        </authorList>
    </citation>
    <scope>NUCLEOTIDE SEQUENCE [LARGE SCALE GENOMIC DNA]</scope>
    <source>
        <strain evidence="1">J2</strain>
    </source>
</reference>
<evidence type="ECO:0000313" key="1">
    <source>
        <dbReference type="EMBL" id="TLD40362.1"/>
    </source>
</evidence>